<dbReference type="RefSeq" id="WP_212527850.1">
    <property type="nucleotide sequence ID" value="NZ_JAGSOG010000027.1"/>
</dbReference>
<evidence type="ECO:0000313" key="5">
    <source>
        <dbReference type="Proteomes" id="UP000675781"/>
    </source>
</evidence>
<keyword evidence="1 4" id="KW-0378">Hydrolase</keyword>
<dbReference type="GO" id="GO:0052689">
    <property type="term" value="F:carboxylic ester hydrolase activity"/>
    <property type="evidence" value="ECO:0007669"/>
    <property type="project" value="UniProtKB-ARBA"/>
</dbReference>
<dbReference type="Proteomes" id="UP000675781">
    <property type="component" value="Unassembled WGS sequence"/>
</dbReference>
<dbReference type="PANTHER" id="PTHR22946:SF9">
    <property type="entry name" value="POLYKETIDE TRANSFERASE AF380"/>
    <property type="match status" value="1"/>
</dbReference>
<gene>
    <name evidence="4" type="ORF">KDL01_08630</name>
</gene>
<dbReference type="AlphaFoldDB" id="A0A941ET23"/>
<dbReference type="InterPro" id="IPR000073">
    <property type="entry name" value="AB_hydrolase_1"/>
</dbReference>
<dbReference type="EMBL" id="JAGSOG010000027">
    <property type="protein sequence ID" value="MBR7833329.1"/>
    <property type="molecule type" value="Genomic_DNA"/>
</dbReference>
<proteinExistence type="inferred from homology"/>
<evidence type="ECO:0000313" key="4">
    <source>
        <dbReference type="EMBL" id="MBR7833329.1"/>
    </source>
</evidence>
<dbReference type="SUPFAM" id="SSF53474">
    <property type="entry name" value="alpha/beta-Hydrolases"/>
    <property type="match status" value="1"/>
</dbReference>
<name>A0A941ET23_9ACTN</name>
<dbReference type="InterPro" id="IPR050261">
    <property type="entry name" value="FrsA_esterase"/>
</dbReference>
<keyword evidence="5" id="KW-1185">Reference proteome</keyword>
<organism evidence="4 5">
    <name type="scientific">Actinospica durhamensis</name>
    <dbReference type="NCBI Taxonomy" id="1508375"/>
    <lineage>
        <taxon>Bacteria</taxon>
        <taxon>Bacillati</taxon>
        <taxon>Actinomycetota</taxon>
        <taxon>Actinomycetes</taxon>
        <taxon>Catenulisporales</taxon>
        <taxon>Actinospicaceae</taxon>
        <taxon>Actinospica</taxon>
    </lineage>
</organism>
<reference evidence="4" key="1">
    <citation type="submission" date="2021-04" db="EMBL/GenBank/DDBJ databases">
        <title>Genome based classification of Actinospica acidithermotolerans sp. nov., an actinobacterium isolated from an Indonesian hot spring.</title>
        <authorList>
            <person name="Kusuma A.B."/>
            <person name="Putra K.E."/>
            <person name="Nafisah S."/>
            <person name="Loh J."/>
            <person name="Nouioui I."/>
            <person name="Goodfellow M."/>
        </authorList>
    </citation>
    <scope>NUCLEOTIDE SEQUENCE</scope>
    <source>
        <strain evidence="4">CSCA 57</strain>
    </source>
</reference>
<comment type="similarity">
    <text evidence="2">Belongs to the AB hydrolase superfamily. FUS2 hydrolase family.</text>
</comment>
<comment type="caution">
    <text evidence="4">The sequence shown here is derived from an EMBL/GenBank/DDBJ whole genome shotgun (WGS) entry which is preliminary data.</text>
</comment>
<evidence type="ECO:0000256" key="2">
    <source>
        <dbReference type="ARBA" id="ARBA00038115"/>
    </source>
</evidence>
<dbReference type="Gene3D" id="3.40.50.1820">
    <property type="entry name" value="alpha/beta hydrolase"/>
    <property type="match status" value="1"/>
</dbReference>
<dbReference type="PANTHER" id="PTHR22946">
    <property type="entry name" value="DIENELACTONE HYDROLASE DOMAIN-CONTAINING PROTEIN-RELATED"/>
    <property type="match status" value="1"/>
</dbReference>
<evidence type="ECO:0000256" key="1">
    <source>
        <dbReference type="ARBA" id="ARBA00022801"/>
    </source>
</evidence>
<evidence type="ECO:0000259" key="3">
    <source>
        <dbReference type="Pfam" id="PF12697"/>
    </source>
</evidence>
<accession>A0A941ET23</accession>
<dbReference type="Pfam" id="PF12697">
    <property type="entry name" value="Abhydrolase_6"/>
    <property type="match status" value="1"/>
</dbReference>
<dbReference type="InterPro" id="IPR029058">
    <property type="entry name" value="AB_hydrolase_fold"/>
</dbReference>
<protein>
    <submittedName>
        <fullName evidence="4">Alpha/beta hydrolase</fullName>
    </submittedName>
</protein>
<sequence length="312" mass="33291">MPTKPEPAVLHTAQGDLHALIHHPDADAASTRTASAEGLRPGIVLVDGSGDGTADGWGRWPDAIAACGAVVLSHDKPGCGDSPGDWRTQDFDDRAAESLAALELLRKQPGVDPERVGLLGISQGGWICQQAAAVGGAAVAFIVTISGPGETALQQERHRIGEALEHDAEAMAWVDERARRLVAGEAPERILADQLLYADRPWFTTATEYAYETADLLAFAGRIARFDPAEVLPRVHCPVFAAFGGADDMVPVHSSVAVYAQRLPQDPRHALVVYSRADHNLFVEARDEHVPLAGQLAPGFFPMLADWLATAI</sequence>
<feature type="domain" description="AB hydrolase-1" evidence="3">
    <location>
        <begin position="45"/>
        <end position="288"/>
    </location>
</feature>